<feature type="binding site" evidence="12">
    <location>
        <begin position="161"/>
        <end position="163"/>
    </location>
    <ligand>
        <name>NADP(+)</name>
        <dbReference type="ChEBI" id="CHEBI:58349"/>
    </ligand>
</feature>
<dbReference type="GO" id="GO:0005829">
    <property type="term" value="C:cytosol"/>
    <property type="evidence" value="ECO:0007669"/>
    <property type="project" value="TreeGrafter"/>
</dbReference>
<evidence type="ECO:0000256" key="7">
    <source>
        <dbReference type="ARBA" id="ARBA00022857"/>
    </source>
</evidence>
<dbReference type="GO" id="GO:0035999">
    <property type="term" value="P:tetrahydrofolate interconversion"/>
    <property type="evidence" value="ECO:0007669"/>
    <property type="project" value="UniProtKB-UniRule"/>
</dbReference>
<dbReference type="GO" id="GO:0004477">
    <property type="term" value="F:methenyltetrahydrofolate cyclohydrolase activity"/>
    <property type="evidence" value="ECO:0007669"/>
    <property type="project" value="UniProtKB-UniRule"/>
</dbReference>
<feature type="domain" description="Tetrahydrofolate dehydrogenase/cyclohydrolase catalytic" evidence="13">
    <location>
        <begin position="5"/>
        <end position="116"/>
    </location>
</feature>
<dbReference type="FunFam" id="3.40.50.720:FF:000006">
    <property type="entry name" value="Bifunctional protein FolD"/>
    <property type="match status" value="1"/>
</dbReference>
<dbReference type="SUPFAM" id="SSF51735">
    <property type="entry name" value="NAD(P)-binding Rossmann-fold domains"/>
    <property type="match status" value="1"/>
</dbReference>
<evidence type="ECO:0000256" key="10">
    <source>
        <dbReference type="ARBA" id="ARBA00023167"/>
    </source>
</evidence>
<dbReference type="EC" id="1.5.1.5" evidence="12"/>
<comment type="function">
    <text evidence="12">Catalyzes the oxidation of 5,10-methylenetetrahydrofolate to 5,10-methenyltetrahydrofolate and then the hydrolysis of 5,10-methenyltetrahydrofolate to 10-formyltetrahydrofolate.</text>
</comment>
<dbReference type="CDD" id="cd01080">
    <property type="entry name" value="NAD_bind_m-THF_DH_Cyclohyd"/>
    <property type="match status" value="1"/>
</dbReference>
<dbReference type="GO" id="GO:0006164">
    <property type="term" value="P:purine nucleotide biosynthetic process"/>
    <property type="evidence" value="ECO:0007669"/>
    <property type="project" value="UniProtKB-KW"/>
</dbReference>
<comment type="catalytic activity">
    <reaction evidence="12">
        <text>(6R)-5,10-methylene-5,6,7,8-tetrahydrofolate + NADP(+) = (6R)-5,10-methenyltetrahydrofolate + NADPH</text>
        <dbReference type="Rhea" id="RHEA:22812"/>
        <dbReference type="ChEBI" id="CHEBI:15636"/>
        <dbReference type="ChEBI" id="CHEBI:57455"/>
        <dbReference type="ChEBI" id="CHEBI:57783"/>
        <dbReference type="ChEBI" id="CHEBI:58349"/>
        <dbReference type="EC" id="1.5.1.5"/>
    </reaction>
</comment>
<evidence type="ECO:0000256" key="5">
    <source>
        <dbReference type="ARBA" id="ARBA00022755"/>
    </source>
</evidence>
<dbReference type="EMBL" id="CP024923">
    <property type="protein sequence ID" value="ATY34704.1"/>
    <property type="molecule type" value="Genomic_DNA"/>
</dbReference>
<dbReference type="Pfam" id="PF00763">
    <property type="entry name" value="THF_DHG_CYH"/>
    <property type="match status" value="1"/>
</dbReference>
<comment type="similarity">
    <text evidence="12">Belongs to the tetrahydrofolate dehydrogenase/cyclohydrolase family.</text>
</comment>
<dbReference type="PROSITE" id="PS00767">
    <property type="entry name" value="THF_DHG_CYH_2"/>
    <property type="match status" value="1"/>
</dbReference>
<dbReference type="Pfam" id="PF02882">
    <property type="entry name" value="THF_DHG_CYH_C"/>
    <property type="match status" value="1"/>
</dbReference>
<evidence type="ECO:0000313" key="16">
    <source>
        <dbReference type="Proteomes" id="UP000229081"/>
    </source>
</evidence>
<dbReference type="PANTHER" id="PTHR48099">
    <property type="entry name" value="C-1-TETRAHYDROFOLATE SYNTHASE, CYTOPLASMIC-RELATED"/>
    <property type="match status" value="1"/>
</dbReference>
<dbReference type="Gene3D" id="3.40.50.10860">
    <property type="entry name" value="Leucine Dehydrogenase, chain A, domain 1"/>
    <property type="match status" value="1"/>
</dbReference>
<dbReference type="PRINTS" id="PR00085">
    <property type="entry name" value="THFDHDRGNASE"/>
</dbReference>
<comment type="subunit">
    <text evidence="2 12">Homodimer.</text>
</comment>
<keyword evidence="8 12" id="KW-0560">Oxidoreductase</keyword>
<evidence type="ECO:0000256" key="11">
    <source>
        <dbReference type="ARBA" id="ARBA00023268"/>
    </source>
</evidence>
<evidence type="ECO:0000256" key="12">
    <source>
        <dbReference type="HAMAP-Rule" id="MF_01576"/>
    </source>
</evidence>
<feature type="domain" description="Tetrahydrofolate dehydrogenase/cyclohydrolase NAD(P)-binding" evidence="14">
    <location>
        <begin position="135"/>
        <end position="280"/>
    </location>
</feature>
<evidence type="ECO:0000313" key="15">
    <source>
        <dbReference type="EMBL" id="ATY34704.1"/>
    </source>
</evidence>
<protein>
    <recommendedName>
        <fullName evidence="12">Bifunctional protein FolD</fullName>
    </recommendedName>
    <domain>
        <recommendedName>
            <fullName evidence="12">Methylenetetrahydrofolate dehydrogenase</fullName>
            <ecNumber evidence="12">1.5.1.5</ecNumber>
        </recommendedName>
    </domain>
    <domain>
        <recommendedName>
            <fullName evidence="12">Methenyltetrahydrofolate cyclohydrolase</fullName>
            <ecNumber evidence="12">3.5.4.9</ecNumber>
        </recommendedName>
    </domain>
</protein>
<gene>
    <name evidence="12" type="primary">folD</name>
    <name evidence="15" type="ORF">CVN68_17395</name>
</gene>
<evidence type="ECO:0000256" key="1">
    <source>
        <dbReference type="ARBA" id="ARBA00004777"/>
    </source>
</evidence>
<dbReference type="InterPro" id="IPR000672">
    <property type="entry name" value="THF_DH/CycHdrlase"/>
</dbReference>
<sequence>MAETIDGRALARAVVEQVKAGMVALDRAPGLAVILAGEDPASHVYVNGKVKLAREIGFAAEVILLPADTSEDRVLAEIARLNARDEIDGILVQLPLPAAINTLRVMAAVDPEKDVDGLHALNAGRLSQGSGGLIPCTPLGCMKIIKSLVPDLTGSHAVVIGSSNIVGKPMAALLLEEHATVTQAHVHTRDTQFICRGADIVVSAVGKPGLVRGDWIKPRAVVIDVGTTRVAKPEGGYRIVGDVAFDEARHVAGAITPVPGGVGPMTIACLMENTLTAACARAEARRLAAAA</sequence>
<evidence type="ECO:0000256" key="8">
    <source>
        <dbReference type="ARBA" id="ARBA00023002"/>
    </source>
</evidence>
<dbReference type="InterPro" id="IPR020631">
    <property type="entry name" value="THF_DH/CycHdrlase_NAD-bd_dom"/>
</dbReference>
<evidence type="ECO:0000259" key="14">
    <source>
        <dbReference type="Pfam" id="PF02882"/>
    </source>
</evidence>
<dbReference type="AlphaFoldDB" id="A0A2K8MNE0"/>
<dbReference type="GO" id="GO:0004488">
    <property type="term" value="F:methylenetetrahydrofolate dehydrogenase (NADP+) activity"/>
    <property type="evidence" value="ECO:0007669"/>
    <property type="project" value="UniProtKB-UniRule"/>
</dbReference>
<dbReference type="KEGG" id="sphc:CVN68_17395"/>
<dbReference type="InterPro" id="IPR036291">
    <property type="entry name" value="NAD(P)-bd_dom_sf"/>
</dbReference>
<dbReference type="GO" id="GO:0000105">
    <property type="term" value="P:L-histidine biosynthetic process"/>
    <property type="evidence" value="ECO:0007669"/>
    <property type="project" value="UniProtKB-KW"/>
</dbReference>
<proteinExistence type="inferred from homology"/>
<dbReference type="OrthoDB" id="9803580at2"/>
<evidence type="ECO:0000259" key="13">
    <source>
        <dbReference type="Pfam" id="PF00763"/>
    </source>
</evidence>
<keyword evidence="4 12" id="KW-0028">Amino-acid biosynthesis</keyword>
<keyword evidence="5 12" id="KW-0658">Purine biosynthesis</keyword>
<keyword evidence="10 12" id="KW-0486">Methionine biosynthesis</keyword>
<accession>A0A2K8MNE0</accession>
<name>A0A2K8MNE0_9SPHN</name>
<dbReference type="GO" id="GO:0009086">
    <property type="term" value="P:methionine biosynthetic process"/>
    <property type="evidence" value="ECO:0007669"/>
    <property type="project" value="UniProtKB-KW"/>
</dbReference>
<dbReference type="Gene3D" id="3.40.50.720">
    <property type="entry name" value="NAD(P)-binding Rossmann-like Domain"/>
    <property type="match status" value="1"/>
</dbReference>
<keyword evidence="11 12" id="KW-0511">Multifunctional enzyme</keyword>
<keyword evidence="7 12" id="KW-0521">NADP</keyword>
<feature type="binding site" evidence="12">
    <location>
        <position position="227"/>
    </location>
    <ligand>
        <name>NADP(+)</name>
        <dbReference type="ChEBI" id="CHEBI:58349"/>
    </ligand>
</feature>
<dbReference type="EC" id="3.5.4.9" evidence="12"/>
<evidence type="ECO:0000256" key="3">
    <source>
        <dbReference type="ARBA" id="ARBA00022563"/>
    </source>
</evidence>
<keyword evidence="16" id="KW-1185">Reference proteome</keyword>
<dbReference type="SUPFAM" id="SSF53223">
    <property type="entry name" value="Aminoacid dehydrogenase-like, N-terminal domain"/>
    <property type="match status" value="1"/>
</dbReference>
<evidence type="ECO:0000256" key="4">
    <source>
        <dbReference type="ARBA" id="ARBA00022605"/>
    </source>
</evidence>
<keyword evidence="9 12" id="KW-0368">Histidine biosynthesis</keyword>
<evidence type="ECO:0000256" key="6">
    <source>
        <dbReference type="ARBA" id="ARBA00022801"/>
    </source>
</evidence>
<evidence type="ECO:0000256" key="9">
    <source>
        <dbReference type="ARBA" id="ARBA00023102"/>
    </source>
</evidence>
<dbReference type="HAMAP" id="MF_01576">
    <property type="entry name" value="THF_DHG_CYH"/>
    <property type="match status" value="1"/>
</dbReference>
<reference evidence="15 16" key="1">
    <citation type="submission" date="2017-11" db="EMBL/GenBank/DDBJ databases">
        <title>Complete genome sequence of Sphingomonas sp. Strain Cra20, a psychrotolerant potential plant growth promoting rhizobacteria.</title>
        <authorList>
            <person name="Luo Y."/>
        </authorList>
    </citation>
    <scope>NUCLEOTIDE SEQUENCE [LARGE SCALE GENOMIC DNA]</scope>
    <source>
        <strain evidence="15 16">Cra20</strain>
    </source>
</reference>
<dbReference type="InterPro" id="IPR046346">
    <property type="entry name" value="Aminoacid_DH-like_N_sf"/>
</dbReference>
<evidence type="ECO:0000256" key="2">
    <source>
        <dbReference type="ARBA" id="ARBA00011738"/>
    </source>
</evidence>
<comment type="catalytic activity">
    <reaction evidence="12">
        <text>(6R)-5,10-methenyltetrahydrofolate + H2O = (6R)-10-formyltetrahydrofolate + H(+)</text>
        <dbReference type="Rhea" id="RHEA:23700"/>
        <dbReference type="ChEBI" id="CHEBI:15377"/>
        <dbReference type="ChEBI" id="CHEBI:15378"/>
        <dbReference type="ChEBI" id="CHEBI:57455"/>
        <dbReference type="ChEBI" id="CHEBI:195366"/>
        <dbReference type="EC" id="3.5.4.9"/>
    </reaction>
</comment>
<dbReference type="InterPro" id="IPR020867">
    <property type="entry name" value="THF_DH/CycHdrlase_CS"/>
</dbReference>
<organism evidence="15 16">
    <name type="scientific">Sphingomonas psychrotolerans</name>
    <dbReference type="NCBI Taxonomy" id="1327635"/>
    <lineage>
        <taxon>Bacteria</taxon>
        <taxon>Pseudomonadati</taxon>
        <taxon>Pseudomonadota</taxon>
        <taxon>Alphaproteobacteria</taxon>
        <taxon>Sphingomonadales</taxon>
        <taxon>Sphingomonadaceae</taxon>
        <taxon>Sphingomonas</taxon>
    </lineage>
</organism>
<comment type="caution">
    <text evidence="12">Lacks conserved residue(s) required for the propagation of feature annotation.</text>
</comment>
<keyword evidence="6 12" id="KW-0378">Hydrolase</keyword>
<comment type="pathway">
    <text evidence="1 12">One-carbon metabolism; tetrahydrofolate interconversion.</text>
</comment>
<dbReference type="Proteomes" id="UP000229081">
    <property type="component" value="Chromosome"/>
</dbReference>
<dbReference type="FunFam" id="3.40.50.10860:FF:000005">
    <property type="entry name" value="C-1-tetrahydrofolate synthase, cytoplasmic, putative"/>
    <property type="match status" value="1"/>
</dbReference>
<keyword evidence="3 12" id="KW-0554">One-carbon metabolism</keyword>
<dbReference type="InterPro" id="IPR020630">
    <property type="entry name" value="THF_DH/CycHdrlase_cat_dom"/>
</dbReference>
<dbReference type="PANTHER" id="PTHR48099:SF5">
    <property type="entry name" value="C-1-TETRAHYDROFOLATE SYNTHASE, CYTOPLASMIC"/>
    <property type="match status" value="1"/>
</dbReference>
<dbReference type="UniPathway" id="UPA00193"/>